<reference evidence="1 2" key="1">
    <citation type="submission" date="2023-12" db="EMBL/GenBank/DDBJ databases">
        <title>Friends and Foes: Symbiotic and Algicidal bacterial influence on Karenia brevis blooms.</title>
        <authorList>
            <person name="Fei C."/>
            <person name="Mohamed A.R."/>
            <person name="Booker A."/>
            <person name="Arshad M."/>
            <person name="Klass S."/>
            <person name="Ahn S."/>
            <person name="Gilbert P.M."/>
            <person name="Heil C.A."/>
            <person name="Martinez J.M."/>
            <person name="Amin S.A."/>
        </authorList>
    </citation>
    <scope>NUCLEOTIDE SEQUENCE [LARGE SCALE GENOMIC DNA]</scope>
    <source>
        <strain evidence="1 2">CE15</strain>
    </source>
</reference>
<proteinExistence type="predicted"/>
<name>A0ABU8EY33_9GAMM</name>
<dbReference type="EMBL" id="JBAWKS010000002">
    <property type="protein sequence ID" value="MEI4551889.1"/>
    <property type="molecule type" value="Genomic_DNA"/>
</dbReference>
<keyword evidence="2" id="KW-1185">Reference proteome</keyword>
<accession>A0ABU8EY33</accession>
<evidence type="ECO:0000313" key="2">
    <source>
        <dbReference type="Proteomes" id="UP001382455"/>
    </source>
</evidence>
<sequence length="125" mass="14478">MTEPRYSVVLKNNLITVNISGDWDIQADIGYLTLLDETISRVRNAPWALFADLRGWRVSEEVINYKHNKTIQLTRSNQIAECWLVDSEEQGQHIQHHIENADVPFIKVTSLQQAENWLLLYGCKV</sequence>
<gene>
    <name evidence="1" type="ORF">WAE96_19590</name>
</gene>
<dbReference type="RefSeq" id="WP_336436780.1">
    <property type="nucleotide sequence ID" value="NZ_JBAWKS010000002.1"/>
</dbReference>
<dbReference type="Proteomes" id="UP001382455">
    <property type="component" value="Unassembled WGS sequence"/>
</dbReference>
<evidence type="ECO:0000313" key="1">
    <source>
        <dbReference type="EMBL" id="MEI4551889.1"/>
    </source>
</evidence>
<evidence type="ECO:0008006" key="3">
    <source>
        <dbReference type="Google" id="ProtNLM"/>
    </source>
</evidence>
<protein>
    <recommendedName>
        <fullName evidence="3">STAS/SEC14 domain-containing protein</fullName>
    </recommendedName>
</protein>
<comment type="caution">
    <text evidence="1">The sequence shown here is derived from an EMBL/GenBank/DDBJ whole genome shotgun (WGS) entry which is preliminary data.</text>
</comment>
<organism evidence="1 2">
    <name type="scientific">Pseudoalteromonas spongiae</name>
    <dbReference type="NCBI Taxonomy" id="298657"/>
    <lineage>
        <taxon>Bacteria</taxon>
        <taxon>Pseudomonadati</taxon>
        <taxon>Pseudomonadota</taxon>
        <taxon>Gammaproteobacteria</taxon>
        <taxon>Alteromonadales</taxon>
        <taxon>Pseudoalteromonadaceae</taxon>
        <taxon>Pseudoalteromonas</taxon>
    </lineage>
</organism>